<dbReference type="AlphaFoldDB" id="A0A0A9BHJ3"/>
<reference evidence="1" key="2">
    <citation type="journal article" date="2015" name="Data Brief">
        <title>Shoot transcriptome of the giant reed, Arundo donax.</title>
        <authorList>
            <person name="Barrero R.A."/>
            <person name="Guerrero F.D."/>
            <person name="Moolhuijzen P."/>
            <person name="Goolsby J.A."/>
            <person name="Tidwell J."/>
            <person name="Bellgard S.E."/>
            <person name="Bellgard M.I."/>
        </authorList>
    </citation>
    <scope>NUCLEOTIDE SEQUENCE</scope>
    <source>
        <tissue evidence="1">Shoot tissue taken approximately 20 cm above the soil surface</tissue>
    </source>
</reference>
<name>A0A0A9BHJ3_ARUDO</name>
<dbReference type="EMBL" id="GBRH01235059">
    <property type="protein sequence ID" value="JAD62836.1"/>
    <property type="molecule type" value="Transcribed_RNA"/>
</dbReference>
<organism evidence="1">
    <name type="scientific">Arundo donax</name>
    <name type="common">Giant reed</name>
    <name type="synonym">Donax arundinaceus</name>
    <dbReference type="NCBI Taxonomy" id="35708"/>
    <lineage>
        <taxon>Eukaryota</taxon>
        <taxon>Viridiplantae</taxon>
        <taxon>Streptophyta</taxon>
        <taxon>Embryophyta</taxon>
        <taxon>Tracheophyta</taxon>
        <taxon>Spermatophyta</taxon>
        <taxon>Magnoliopsida</taxon>
        <taxon>Liliopsida</taxon>
        <taxon>Poales</taxon>
        <taxon>Poaceae</taxon>
        <taxon>PACMAD clade</taxon>
        <taxon>Arundinoideae</taxon>
        <taxon>Arundineae</taxon>
        <taxon>Arundo</taxon>
    </lineage>
</organism>
<sequence>MQLLGFSRKFDAIIFLGPSVSVTWTLF</sequence>
<proteinExistence type="predicted"/>
<protein>
    <submittedName>
        <fullName evidence="1">Uncharacterized protein</fullName>
    </submittedName>
</protein>
<accession>A0A0A9BHJ3</accession>
<evidence type="ECO:0000313" key="1">
    <source>
        <dbReference type="EMBL" id="JAD62836.1"/>
    </source>
</evidence>
<reference evidence="1" key="1">
    <citation type="submission" date="2014-09" db="EMBL/GenBank/DDBJ databases">
        <authorList>
            <person name="Magalhaes I.L.F."/>
            <person name="Oliveira U."/>
            <person name="Santos F.R."/>
            <person name="Vidigal T.H.D.A."/>
            <person name="Brescovit A.D."/>
            <person name="Santos A.J."/>
        </authorList>
    </citation>
    <scope>NUCLEOTIDE SEQUENCE</scope>
    <source>
        <tissue evidence="1">Shoot tissue taken approximately 20 cm above the soil surface</tissue>
    </source>
</reference>